<gene>
    <name evidence="11" type="ORF">V5J35_002665</name>
</gene>
<evidence type="ECO:0000256" key="7">
    <source>
        <dbReference type="ARBA" id="ARBA00023136"/>
    </source>
</evidence>
<keyword evidence="3 8" id="KW-0812">Transmembrane</keyword>
<keyword evidence="12" id="KW-1185">Reference proteome</keyword>
<dbReference type="InterPro" id="IPR010132">
    <property type="entry name" value="ATPase_T1SS_HlyB"/>
</dbReference>
<evidence type="ECO:0000256" key="3">
    <source>
        <dbReference type="ARBA" id="ARBA00022692"/>
    </source>
</evidence>
<feature type="transmembrane region" description="Helical" evidence="8">
    <location>
        <begin position="171"/>
        <end position="191"/>
    </location>
</feature>
<dbReference type="Proteomes" id="UP001549366">
    <property type="component" value="Unassembled WGS sequence"/>
</dbReference>
<keyword evidence="5 11" id="KW-0067">ATP-binding</keyword>
<accession>A0ABV2SI86</accession>
<comment type="similarity">
    <text evidence="2">Belongs to the ABC transporter superfamily. Protein-1 exporter (TC 3.A.1.109) family.</text>
</comment>
<evidence type="ECO:0000259" key="9">
    <source>
        <dbReference type="PROSITE" id="PS50893"/>
    </source>
</evidence>
<dbReference type="PROSITE" id="PS00211">
    <property type="entry name" value="ABC_TRANSPORTER_1"/>
    <property type="match status" value="1"/>
</dbReference>
<feature type="transmembrane region" description="Helical" evidence="8">
    <location>
        <begin position="67"/>
        <end position="91"/>
    </location>
</feature>
<reference evidence="11 12" key="1">
    <citation type="submission" date="2024-06" db="EMBL/GenBank/DDBJ databases">
        <title>Genomic Encyclopedia of Type Strains, Phase V (KMG-V): Genome sequencing to study the core and pangenomes of soil and plant-associated prokaryotes.</title>
        <authorList>
            <person name="Whitman W."/>
        </authorList>
    </citation>
    <scope>NUCLEOTIDE SEQUENCE [LARGE SCALE GENOMIC DNA]</scope>
    <source>
        <strain evidence="11 12">NE40</strain>
    </source>
</reference>
<dbReference type="InterPro" id="IPR017871">
    <property type="entry name" value="ABC_transporter-like_CS"/>
</dbReference>
<dbReference type="Pfam" id="PF00664">
    <property type="entry name" value="ABC_membrane"/>
    <property type="match status" value="1"/>
</dbReference>
<dbReference type="SUPFAM" id="SSF90123">
    <property type="entry name" value="ABC transporter transmembrane region"/>
    <property type="match status" value="1"/>
</dbReference>
<dbReference type="PROSITE" id="PS50929">
    <property type="entry name" value="ABC_TM1F"/>
    <property type="match status" value="1"/>
</dbReference>
<feature type="transmembrane region" description="Helical" evidence="8">
    <location>
        <begin position="145"/>
        <end position="165"/>
    </location>
</feature>
<name>A0ABV2SI86_9GAMM</name>
<evidence type="ECO:0000256" key="6">
    <source>
        <dbReference type="ARBA" id="ARBA00022989"/>
    </source>
</evidence>
<comment type="subcellular location">
    <subcellularLocation>
        <location evidence="1">Cell membrane</location>
        <topology evidence="1">Multi-pass membrane protein</topology>
    </subcellularLocation>
</comment>
<dbReference type="Pfam" id="PF00005">
    <property type="entry name" value="ABC_tran"/>
    <property type="match status" value="1"/>
</dbReference>
<dbReference type="PANTHER" id="PTHR24221:SF647">
    <property type="entry name" value="BLL6336 PROTEIN"/>
    <property type="match status" value="1"/>
</dbReference>
<organism evidence="11 12">
    <name type="scientific">Endozoicomonas lisbonensis</name>
    <dbReference type="NCBI Taxonomy" id="3120522"/>
    <lineage>
        <taxon>Bacteria</taxon>
        <taxon>Pseudomonadati</taxon>
        <taxon>Pseudomonadota</taxon>
        <taxon>Gammaproteobacteria</taxon>
        <taxon>Oceanospirillales</taxon>
        <taxon>Endozoicomonadaceae</taxon>
        <taxon>Endozoicomonas</taxon>
    </lineage>
</organism>
<comment type="caution">
    <text evidence="11">The sequence shown here is derived from an EMBL/GenBank/DDBJ whole genome shotgun (WGS) entry which is preliminary data.</text>
</comment>
<dbReference type="GO" id="GO:0005524">
    <property type="term" value="F:ATP binding"/>
    <property type="evidence" value="ECO:0007669"/>
    <property type="project" value="UniProtKB-KW"/>
</dbReference>
<dbReference type="NCBIfam" id="TIGR01846">
    <property type="entry name" value="type_I_sec_HlyB"/>
    <property type="match status" value="1"/>
</dbReference>
<dbReference type="SMART" id="SM00382">
    <property type="entry name" value="AAA"/>
    <property type="match status" value="1"/>
</dbReference>
<dbReference type="PANTHER" id="PTHR24221">
    <property type="entry name" value="ATP-BINDING CASSETTE SUB-FAMILY B"/>
    <property type="match status" value="1"/>
</dbReference>
<dbReference type="InterPro" id="IPR011527">
    <property type="entry name" value="ABC1_TM_dom"/>
</dbReference>
<dbReference type="Gene3D" id="1.20.1560.10">
    <property type="entry name" value="ABC transporter type 1, transmembrane domain"/>
    <property type="match status" value="1"/>
</dbReference>
<dbReference type="InterPro" id="IPR036640">
    <property type="entry name" value="ABC1_TM_sf"/>
</dbReference>
<evidence type="ECO:0000313" key="11">
    <source>
        <dbReference type="EMBL" id="MET4757473.1"/>
    </source>
</evidence>
<evidence type="ECO:0000313" key="12">
    <source>
        <dbReference type="Proteomes" id="UP001549366"/>
    </source>
</evidence>
<dbReference type="InterPro" id="IPR003593">
    <property type="entry name" value="AAA+_ATPase"/>
</dbReference>
<evidence type="ECO:0000256" key="5">
    <source>
        <dbReference type="ARBA" id="ARBA00022840"/>
    </source>
</evidence>
<keyword evidence="4" id="KW-0547">Nucleotide-binding</keyword>
<evidence type="ECO:0000256" key="2">
    <source>
        <dbReference type="ARBA" id="ARBA00006025"/>
    </source>
</evidence>
<keyword evidence="7 8" id="KW-0472">Membrane</keyword>
<dbReference type="EMBL" id="JBEWTB010000002">
    <property type="protein sequence ID" value="MET4757473.1"/>
    <property type="molecule type" value="Genomic_DNA"/>
</dbReference>
<sequence length="589" mass="66370">MTRRFDLTYSMKRFGISWFLPVIVKYRRVLGEVVLASFFLQLFALITPIGFQVVMDTVLVHQALSTLNVIVIALLVMSMFEIALGTLRLYLFSHTSCRVDVELGSRLFEHLLKIPIAYFSSRPVGQVVARVRELENIREFLTNNAMTLILDLFFTVVLFAVMYFYSPTLTWVVIGSIPFYILLSVLISPGLHNRAKERFERSAINQAFLTETITGMETLKSTAVEPRMQSRWERYLSSYAKATFSSSVLGTVGSQLVQLINKVVTVALLWFGAKEVISGNLTIGELIAFNMLSGQVAQPILRLSQLWQEFQQFRISIARLGDVLNTPREPQQSLDKPPMAELRGAIEMEHVNFSYSSELQYTLTDINLYIPAGQRIGIVGESGSGKSTLAKLLLRLYVPNSGKVLIDDNDISLLDPSWLRRQLSVVLQENTLFNGTIRENIAHADPLLPMEAVTEAARLAGAHEFITRLARGYDTELGERGIGLSGGQRQRIAIARALISNPRILIFDEATSALDYESEYILQQNMDAISESRTVITIAHRLSTIRRCDRIIVMQNGRITEDGPHYDLIERNGYYAKLWNIQSGNQDNG</sequence>
<keyword evidence="6 8" id="KW-1133">Transmembrane helix</keyword>
<dbReference type="SUPFAM" id="SSF52540">
    <property type="entry name" value="P-loop containing nucleoside triphosphate hydrolases"/>
    <property type="match status" value="1"/>
</dbReference>
<proteinExistence type="inferred from homology"/>
<dbReference type="InterPro" id="IPR003439">
    <property type="entry name" value="ABC_transporter-like_ATP-bd"/>
</dbReference>
<dbReference type="CDD" id="cd18588">
    <property type="entry name" value="ABC_6TM_CyaB_HlyB_like"/>
    <property type="match status" value="1"/>
</dbReference>
<feature type="transmembrane region" description="Helical" evidence="8">
    <location>
        <begin position="33"/>
        <end position="55"/>
    </location>
</feature>
<dbReference type="PROSITE" id="PS50893">
    <property type="entry name" value="ABC_TRANSPORTER_2"/>
    <property type="match status" value="1"/>
</dbReference>
<dbReference type="InterPro" id="IPR027417">
    <property type="entry name" value="P-loop_NTPase"/>
</dbReference>
<dbReference type="InterPro" id="IPR039421">
    <property type="entry name" value="Type_1_exporter"/>
</dbReference>
<feature type="domain" description="ABC transmembrane type-1" evidence="10">
    <location>
        <begin position="33"/>
        <end position="312"/>
    </location>
</feature>
<evidence type="ECO:0000256" key="4">
    <source>
        <dbReference type="ARBA" id="ARBA00022741"/>
    </source>
</evidence>
<dbReference type="Gene3D" id="3.40.50.300">
    <property type="entry name" value="P-loop containing nucleotide triphosphate hydrolases"/>
    <property type="match status" value="1"/>
</dbReference>
<evidence type="ECO:0000256" key="1">
    <source>
        <dbReference type="ARBA" id="ARBA00004651"/>
    </source>
</evidence>
<feature type="domain" description="ABC transporter" evidence="9">
    <location>
        <begin position="346"/>
        <end position="581"/>
    </location>
</feature>
<protein>
    <submittedName>
        <fullName evidence="11">Subfamily B ATP-binding cassette protein HlyB/CyaB</fullName>
    </submittedName>
</protein>
<evidence type="ECO:0000259" key="10">
    <source>
        <dbReference type="PROSITE" id="PS50929"/>
    </source>
</evidence>
<evidence type="ECO:0000256" key="8">
    <source>
        <dbReference type="SAM" id="Phobius"/>
    </source>
</evidence>